<dbReference type="InterPro" id="IPR034660">
    <property type="entry name" value="DinB/YfiT-like"/>
</dbReference>
<dbReference type="GO" id="GO:0046872">
    <property type="term" value="F:metal ion binding"/>
    <property type="evidence" value="ECO:0007669"/>
    <property type="project" value="InterPro"/>
</dbReference>
<evidence type="ECO:0000259" key="2">
    <source>
        <dbReference type="Pfam" id="PF11716"/>
    </source>
</evidence>
<feature type="domain" description="Bacterial SCP orthologue" evidence="3">
    <location>
        <begin position="218"/>
        <end position="309"/>
    </location>
</feature>
<name>A0A1I4KVG5_9ACTN</name>
<dbReference type="Proteomes" id="UP000198928">
    <property type="component" value="Unassembled WGS sequence"/>
</dbReference>
<dbReference type="Pfam" id="PF17844">
    <property type="entry name" value="SCP_3"/>
    <property type="match status" value="1"/>
</dbReference>
<dbReference type="EMBL" id="FOSG01000028">
    <property type="protein sequence ID" value="SFL82725.1"/>
    <property type="molecule type" value="Genomic_DNA"/>
</dbReference>
<dbReference type="InterPro" id="IPR024344">
    <property type="entry name" value="MDMPI_metal-binding"/>
</dbReference>
<dbReference type="NCBIfam" id="TIGR03083">
    <property type="entry name" value="maleylpyruvate isomerase family mycothiol-dependent enzyme"/>
    <property type="match status" value="1"/>
</dbReference>
<dbReference type="AlphaFoldDB" id="A0A1I4KVG5"/>
<sequence>MRTCCGGGTVSAPMGGAGPYERRPNRPDRRVAACFRHAAFYSDAMPPVKRKPRTYDPAMVRAGLIGQVEAVRNAVHALTPDQLARPSGLPGWDVRHLVVHIAGQIEAVPRLLAEPPPRAAAPQTDLNAWALSVAGAAHELDEATRRHAKAYEDAARAVDDAVEELEPVLEQAVRADVLLPHPFGAMRALDFTVTRLLELVVHSDDLTRATGVRVPPVRQALATTVRLLADALAAKAPGSSVEVRIPPFAVVQCVAGPRHTRGTPPNVVETDPLTWIRLATGRTDWSAELDAAHLTAGGERADLRDHLPVLE</sequence>
<keyword evidence="5" id="KW-1185">Reference proteome</keyword>
<protein>
    <submittedName>
        <fullName evidence="4">TIGR03083 family protein</fullName>
    </submittedName>
</protein>
<dbReference type="Pfam" id="PF11716">
    <property type="entry name" value="MDMPI_N"/>
    <property type="match status" value="1"/>
</dbReference>
<evidence type="ECO:0000313" key="5">
    <source>
        <dbReference type="Proteomes" id="UP000198928"/>
    </source>
</evidence>
<organism evidence="4 5">
    <name type="scientific">Streptomyces pini</name>
    <dbReference type="NCBI Taxonomy" id="1520580"/>
    <lineage>
        <taxon>Bacteria</taxon>
        <taxon>Bacillati</taxon>
        <taxon>Actinomycetota</taxon>
        <taxon>Actinomycetes</taxon>
        <taxon>Kitasatosporales</taxon>
        <taxon>Streptomycetaceae</taxon>
        <taxon>Streptomyces</taxon>
    </lineage>
</organism>
<evidence type="ECO:0000256" key="1">
    <source>
        <dbReference type="SAM" id="MobiDB-lite"/>
    </source>
</evidence>
<evidence type="ECO:0000259" key="3">
    <source>
        <dbReference type="Pfam" id="PF17844"/>
    </source>
</evidence>
<dbReference type="Gene3D" id="3.30.1050.40">
    <property type="match status" value="1"/>
</dbReference>
<feature type="domain" description="Mycothiol-dependent maleylpyruvate isomerase metal-binding" evidence="2">
    <location>
        <begin position="68"/>
        <end position="206"/>
    </location>
</feature>
<feature type="region of interest" description="Disordered" evidence="1">
    <location>
        <begin position="1"/>
        <end position="26"/>
    </location>
</feature>
<evidence type="ECO:0000313" key="4">
    <source>
        <dbReference type="EMBL" id="SFL82725.1"/>
    </source>
</evidence>
<reference evidence="5" key="1">
    <citation type="submission" date="2016-10" db="EMBL/GenBank/DDBJ databases">
        <authorList>
            <person name="Varghese N."/>
            <person name="Submissions S."/>
        </authorList>
    </citation>
    <scope>NUCLEOTIDE SEQUENCE [LARGE SCALE GENOMIC DNA]</scope>
    <source>
        <strain evidence="5">PL19</strain>
    </source>
</reference>
<dbReference type="SUPFAM" id="SSF109854">
    <property type="entry name" value="DinB/YfiT-like putative metalloenzymes"/>
    <property type="match status" value="1"/>
</dbReference>
<gene>
    <name evidence="4" type="ORF">SAMN05192584_12848</name>
</gene>
<accession>A0A1I4KVG5</accession>
<dbReference type="InterPro" id="IPR017517">
    <property type="entry name" value="Maleyloyr_isom"/>
</dbReference>
<proteinExistence type="predicted"/>
<dbReference type="InterPro" id="IPR041629">
    <property type="entry name" value="SCP_3"/>
</dbReference>